<dbReference type="GO" id="GO:0019346">
    <property type="term" value="P:transsulfuration"/>
    <property type="evidence" value="ECO:0007669"/>
    <property type="project" value="InterPro"/>
</dbReference>
<evidence type="ECO:0000313" key="11">
    <source>
        <dbReference type="Proteomes" id="UP000190064"/>
    </source>
</evidence>
<comment type="subunit">
    <text evidence="2 7">Homotetramer.</text>
</comment>
<keyword evidence="4 7" id="KW-0663">Pyridoxal phosphate</keyword>
<dbReference type="EMBL" id="MTSD02000001">
    <property type="protein sequence ID" value="OOV88295.1"/>
    <property type="molecule type" value="Genomic_DNA"/>
</dbReference>
<dbReference type="NCBIfam" id="TIGR01325">
    <property type="entry name" value="O_suc_HS_sulf"/>
    <property type="match status" value="1"/>
</dbReference>
<dbReference type="InterPro" id="IPR006234">
    <property type="entry name" value="O-succ-hSer_sulfhydrylase"/>
</dbReference>
<evidence type="ECO:0000256" key="7">
    <source>
        <dbReference type="HAMAP-Rule" id="MF_02056"/>
    </source>
</evidence>
<proteinExistence type="inferred from homology"/>
<comment type="pathway">
    <text evidence="7">Amino-acid biosynthesis; L-methionine biosynthesis via de novo pathway; L-homocysteine from O-succinyl-L-homoserine: step 1/1.</text>
</comment>
<sequence>MNDFDINAHEWGLETLGVRAGQTRSQEGEHSEAIYPTSSFVFGSAAEAAARFSGEEPGNVYSRFTNPTVRMFEQRIAALEGGEKAVGTASGMAAILSTCMALLEAGDHIVASRNIFGSTVNLFEKYMKKFGVSISYVDLQDYAGWADVATERTKLYFLETPSNPSCELADIARVAEIAHGKGAKLIVDNCFCTPALQRPLSMGADIVIHSATKYLDGQGRCIGGVVVGNAQDMEQVVGFVRTCGPSLSPFNAWVFLKGLETLNLRMKAHSENALALAQWLEQQPQVAKVNYSGLASHPDHELAKKQQSAFGAVLSIEVRGGKEGAWTVIDSTEMMSITANLGDVKTTITHPASTTHGRISQQERDEAGITDGMLRIAVGLETLEDLKTDLARGLAKI</sequence>
<dbReference type="FunFam" id="3.90.1150.10:FF:000033">
    <property type="entry name" value="Cystathionine gamma-synthase"/>
    <property type="match status" value="1"/>
</dbReference>
<dbReference type="Gene3D" id="3.90.1150.10">
    <property type="entry name" value="Aspartate Aminotransferase, domain 1"/>
    <property type="match status" value="1"/>
</dbReference>
<comment type="catalytic activity">
    <reaction evidence="7">
        <text>O-succinyl-L-homoserine + hydrogen sulfide = L-homocysteine + succinate</text>
        <dbReference type="Rhea" id="RHEA:27826"/>
        <dbReference type="ChEBI" id="CHEBI:29919"/>
        <dbReference type="ChEBI" id="CHEBI:30031"/>
        <dbReference type="ChEBI" id="CHEBI:57661"/>
        <dbReference type="ChEBI" id="CHEBI:58199"/>
    </reaction>
</comment>
<keyword evidence="7" id="KW-0028">Amino-acid biosynthesis</keyword>
<protein>
    <recommendedName>
        <fullName evidence="6 7">O-succinylhomoserine sulfhydrylase</fullName>
        <shortName evidence="7">OSH sulfhydrylase</shortName>
        <shortName evidence="7">OSHS sulfhydrylase</shortName>
        <ecNumber evidence="7">2.5.1.-</ecNumber>
    </recommendedName>
</protein>
<keyword evidence="11" id="KW-1185">Reference proteome</keyword>
<dbReference type="GO" id="GO:0016846">
    <property type="term" value="F:carbon-sulfur lyase activity"/>
    <property type="evidence" value="ECO:0007669"/>
    <property type="project" value="TreeGrafter"/>
</dbReference>
<dbReference type="Proteomes" id="UP000190064">
    <property type="component" value="Unassembled WGS sequence"/>
</dbReference>
<dbReference type="InterPro" id="IPR015424">
    <property type="entry name" value="PyrdxlP-dep_Trfase"/>
</dbReference>
<dbReference type="UniPathway" id="UPA00051">
    <property type="reaction ID" value="UER00449"/>
</dbReference>
<dbReference type="InterPro" id="IPR015421">
    <property type="entry name" value="PyrdxlP-dep_Trfase_major"/>
</dbReference>
<dbReference type="InterPro" id="IPR015422">
    <property type="entry name" value="PyrdxlP-dep_Trfase_small"/>
</dbReference>
<evidence type="ECO:0000256" key="4">
    <source>
        <dbReference type="ARBA" id="ARBA00022898"/>
    </source>
</evidence>
<dbReference type="FunFam" id="3.40.640.10:FF:000035">
    <property type="entry name" value="O-succinylhomoserine sulfhydrylase"/>
    <property type="match status" value="1"/>
</dbReference>
<gene>
    <name evidence="7" type="primary">metZ</name>
    <name evidence="10" type="ORF">BTA35_0201885</name>
</gene>
<dbReference type="AlphaFoldDB" id="A0A1T1HEQ7"/>
<keyword evidence="7" id="KW-0486">Methionine biosynthesis</keyword>
<dbReference type="InterPro" id="IPR054542">
    <property type="entry name" value="Cys_met_metab_PP"/>
</dbReference>
<dbReference type="GO" id="GO:0016765">
    <property type="term" value="F:transferase activity, transferring alkyl or aryl (other than methyl) groups"/>
    <property type="evidence" value="ECO:0007669"/>
    <property type="project" value="UniProtKB-UniRule"/>
</dbReference>
<dbReference type="GO" id="GO:0071268">
    <property type="term" value="P:homocysteine biosynthetic process"/>
    <property type="evidence" value="ECO:0007669"/>
    <property type="project" value="InterPro"/>
</dbReference>
<evidence type="ECO:0000256" key="8">
    <source>
        <dbReference type="PIRSR" id="PIRSR001434-2"/>
    </source>
</evidence>
<dbReference type="RefSeq" id="WP_077242724.1">
    <property type="nucleotide sequence ID" value="NZ_FXTS01000001.1"/>
</dbReference>
<evidence type="ECO:0000256" key="3">
    <source>
        <dbReference type="ARBA" id="ARBA00022679"/>
    </source>
</evidence>
<dbReference type="Pfam" id="PF01053">
    <property type="entry name" value="Cys_Met_Meta_PP"/>
    <property type="match status" value="1"/>
</dbReference>
<comment type="function">
    <text evidence="7">Catalyzes the formation of L-homocysteine from O-succinyl-L-homoserine (OSHS) and hydrogen sulfide.</text>
</comment>
<dbReference type="GO" id="GO:0005737">
    <property type="term" value="C:cytoplasm"/>
    <property type="evidence" value="ECO:0007669"/>
    <property type="project" value="TreeGrafter"/>
</dbReference>
<evidence type="ECO:0000256" key="1">
    <source>
        <dbReference type="ARBA" id="ARBA00001933"/>
    </source>
</evidence>
<keyword evidence="3 7" id="KW-0808">Transferase</keyword>
<dbReference type="EC" id="2.5.1.-" evidence="7"/>
<dbReference type="PANTHER" id="PTHR11808:SF80">
    <property type="entry name" value="CYSTATHIONINE GAMMA-LYASE"/>
    <property type="match status" value="1"/>
</dbReference>
<dbReference type="GO" id="GO:0030170">
    <property type="term" value="F:pyridoxal phosphate binding"/>
    <property type="evidence" value="ECO:0007669"/>
    <property type="project" value="UniProtKB-UniRule"/>
</dbReference>
<accession>A0A1T1HEQ7</accession>
<name>A0A1T1HEQ7_OCELI</name>
<dbReference type="PIRSF" id="PIRSF001434">
    <property type="entry name" value="CGS"/>
    <property type="match status" value="1"/>
</dbReference>
<dbReference type="NCBIfam" id="NF006003">
    <property type="entry name" value="PRK08133.1"/>
    <property type="match status" value="1"/>
</dbReference>
<dbReference type="SUPFAM" id="SSF53383">
    <property type="entry name" value="PLP-dependent transferases"/>
    <property type="match status" value="1"/>
</dbReference>
<evidence type="ECO:0000256" key="2">
    <source>
        <dbReference type="ARBA" id="ARBA00011881"/>
    </source>
</evidence>
<comment type="caution">
    <text evidence="10">The sequence shown here is derived from an EMBL/GenBank/DDBJ whole genome shotgun (WGS) entry which is preliminary data.</text>
</comment>
<dbReference type="STRING" id="966.BTA35_0201885"/>
<dbReference type="HAMAP" id="MF_02056">
    <property type="entry name" value="MetZ"/>
    <property type="match status" value="1"/>
</dbReference>
<dbReference type="CDD" id="cd00614">
    <property type="entry name" value="CGS_like"/>
    <property type="match status" value="1"/>
</dbReference>
<dbReference type="PANTHER" id="PTHR11808">
    <property type="entry name" value="TRANS-SULFURATION ENZYME FAMILY MEMBER"/>
    <property type="match status" value="1"/>
</dbReference>
<dbReference type="GO" id="GO:0071266">
    <property type="term" value="P:'de novo' L-methionine biosynthetic process"/>
    <property type="evidence" value="ECO:0007669"/>
    <property type="project" value="UniProtKB-UniRule"/>
</dbReference>
<evidence type="ECO:0000256" key="6">
    <source>
        <dbReference type="ARBA" id="ARBA00071157"/>
    </source>
</evidence>
<evidence type="ECO:0000313" key="10">
    <source>
        <dbReference type="EMBL" id="OOV88295.1"/>
    </source>
</evidence>
<dbReference type="PROSITE" id="PS00868">
    <property type="entry name" value="CYS_MET_METAB_PP"/>
    <property type="match status" value="1"/>
</dbReference>
<evidence type="ECO:0000256" key="5">
    <source>
        <dbReference type="ARBA" id="ARBA00060995"/>
    </source>
</evidence>
<comment type="similarity">
    <text evidence="5 7">Belongs to the trans-sulfuration enzymes family. MetZ subfamily.</text>
</comment>
<evidence type="ECO:0000256" key="9">
    <source>
        <dbReference type="RuleBase" id="RU362118"/>
    </source>
</evidence>
<comment type="cofactor">
    <cofactor evidence="1 7 9">
        <name>pyridoxal 5'-phosphate</name>
        <dbReference type="ChEBI" id="CHEBI:597326"/>
    </cofactor>
</comment>
<feature type="modified residue" description="N6-(pyridoxal phosphate)lysine" evidence="7 8">
    <location>
        <position position="213"/>
    </location>
</feature>
<reference evidence="10" key="1">
    <citation type="submission" date="2017-02" db="EMBL/GenBank/DDBJ databases">
        <title>Draft Genome Sequence of the Salt Water Bacterium Oceanospirillum linum ATCC 11336.</title>
        <authorList>
            <person name="Trachtenberg A.M."/>
            <person name="Carney J.G."/>
            <person name="Linnane J.D."/>
            <person name="Rheaume B.A."/>
            <person name="Pitts N.L."/>
            <person name="Mykles D.L."/>
            <person name="Maclea K.S."/>
        </authorList>
    </citation>
    <scope>NUCLEOTIDE SEQUENCE [LARGE SCALE GENOMIC DNA]</scope>
    <source>
        <strain evidence="10">ATCC 11336</strain>
    </source>
</reference>
<dbReference type="InterPro" id="IPR000277">
    <property type="entry name" value="Cys/Met-Metab_PyrdxlP-dep_enz"/>
</dbReference>
<organism evidence="10 11">
    <name type="scientific">Oceanospirillum linum</name>
    <dbReference type="NCBI Taxonomy" id="966"/>
    <lineage>
        <taxon>Bacteria</taxon>
        <taxon>Pseudomonadati</taxon>
        <taxon>Pseudomonadota</taxon>
        <taxon>Gammaproteobacteria</taxon>
        <taxon>Oceanospirillales</taxon>
        <taxon>Oceanospirillaceae</taxon>
        <taxon>Oceanospirillum</taxon>
    </lineage>
</organism>
<dbReference type="Gene3D" id="3.40.640.10">
    <property type="entry name" value="Type I PLP-dependent aspartate aminotransferase-like (Major domain)"/>
    <property type="match status" value="1"/>
</dbReference>